<dbReference type="PANTHER" id="PTHR18945">
    <property type="entry name" value="NEUROTRANSMITTER GATED ION CHANNEL"/>
    <property type="match status" value="1"/>
</dbReference>
<dbReference type="Gene3D" id="2.70.170.10">
    <property type="entry name" value="Neurotransmitter-gated ion-channel ligand-binding domain"/>
    <property type="match status" value="1"/>
</dbReference>
<feature type="transmembrane region" description="Helical" evidence="1">
    <location>
        <begin position="279"/>
        <end position="299"/>
    </location>
</feature>
<feature type="transmembrane region" description="Helical" evidence="1">
    <location>
        <begin position="223"/>
        <end position="242"/>
    </location>
</feature>
<accession>A0ABN8ECD8</accession>
<evidence type="ECO:0000313" key="4">
    <source>
        <dbReference type="EMBL" id="CAH0693052.1"/>
    </source>
</evidence>
<dbReference type="InterPro" id="IPR036734">
    <property type="entry name" value="Neur_chan_lig-bd_sf"/>
</dbReference>
<feature type="transmembrane region" description="Helical" evidence="1">
    <location>
        <begin position="340"/>
        <end position="367"/>
    </location>
</feature>
<protein>
    <recommendedName>
        <fullName evidence="3">Neurotransmitter-gated ion-channel ligand-binding domain-containing protein</fullName>
    </recommendedName>
</protein>
<dbReference type="EMBL" id="OU963900">
    <property type="protein sequence ID" value="CAH0693052.1"/>
    <property type="molecule type" value="Genomic_DNA"/>
</dbReference>
<feature type="signal peptide" evidence="2">
    <location>
        <begin position="1"/>
        <end position="20"/>
    </location>
</feature>
<sequence length="368" mass="38505">MKRARAALGLLLMLYVQGRAAGCSNVSALSQQLDSLLAEYDRGSAPAQPARVRLVFDLRHAAMRQDGTVHFLADLTLSWHDPRIVWNASEWGCESVLASPDRLWLPAVELLNGAGTAQASLNVRAAHDGALAWVQRFDAAVPVTLELRDWPEDVQTAVFKFGSRTQLADELDLLIDDILPTVVFEAGEWELLSPLAGGVSTTGGRRLAAWAVRLRRRAAAHEAAASAVLTSAVLLLVAAIALPASTRPPLCACASFTATLWLVSAALRVPGGASAPRALGVMCAVCVCAAAAAAAAAVAARLAARASQPPAALRALAATAGRCCNLAPSEETCAQAQVGAWAVLGTLLDYVLCAALLLALFICICVYL</sequence>
<evidence type="ECO:0000256" key="1">
    <source>
        <dbReference type="SAM" id="Phobius"/>
    </source>
</evidence>
<keyword evidence="1" id="KW-0812">Transmembrane</keyword>
<proteinExistence type="predicted"/>
<feature type="transmembrane region" description="Helical" evidence="1">
    <location>
        <begin position="249"/>
        <end position="267"/>
    </location>
</feature>
<feature type="domain" description="Neurotransmitter-gated ion-channel ligand-binding" evidence="3">
    <location>
        <begin position="31"/>
        <end position="177"/>
    </location>
</feature>
<organism evidence="4 5">
    <name type="scientific">Chilo suppressalis</name>
    <name type="common">Asiatic rice borer moth</name>
    <dbReference type="NCBI Taxonomy" id="168631"/>
    <lineage>
        <taxon>Eukaryota</taxon>
        <taxon>Metazoa</taxon>
        <taxon>Ecdysozoa</taxon>
        <taxon>Arthropoda</taxon>
        <taxon>Hexapoda</taxon>
        <taxon>Insecta</taxon>
        <taxon>Pterygota</taxon>
        <taxon>Neoptera</taxon>
        <taxon>Endopterygota</taxon>
        <taxon>Lepidoptera</taxon>
        <taxon>Glossata</taxon>
        <taxon>Ditrysia</taxon>
        <taxon>Pyraloidea</taxon>
        <taxon>Crambidae</taxon>
        <taxon>Crambinae</taxon>
        <taxon>Chilo</taxon>
    </lineage>
</organism>
<keyword evidence="2" id="KW-0732">Signal</keyword>
<reference evidence="4" key="1">
    <citation type="submission" date="2021-12" db="EMBL/GenBank/DDBJ databases">
        <authorList>
            <person name="King R."/>
        </authorList>
    </citation>
    <scope>NUCLEOTIDE SEQUENCE</scope>
</reference>
<evidence type="ECO:0000259" key="3">
    <source>
        <dbReference type="Pfam" id="PF02931"/>
    </source>
</evidence>
<dbReference type="InterPro" id="IPR006202">
    <property type="entry name" value="Neur_chan_lig-bd"/>
</dbReference>
<dbReference type="SUPFAM" id="SSF63712">
    <property type="entry name" value="Nicotinic receptor ligand binding domain-like"/>
    <property type="match status" value="1"/>
</dbReference>
<evidence type="ECO:0000256" key="2">
    <source>
        <dbReference type="SAM" id="SignalP"/>
    </source>
</evidence>
<dbReference type="InterPro" id="IPR006201">
    <property type="entry name" value="Neur_channel"/>
</dbReference>
<name>A0ABN8ECD8_CHISP</name>
<keyword evidence="1" id="KW-1133">Transmembrane helix</keyword>
<evidence type="ECO:0000313" key="5">
    <source>
        <dbReference type="Proteomes" id="UP001153292"/>
    </source>
</evidence>
<keyword evidence="1" id="KW-0472">Membrane</keyword>
<dbReference type="Proteomes" id="UP001153292">
    <property type="component" value="Chromosome 7"/>
</dbReference>
<dbReference type="Pfam" id="PF02931">
    <property type="entry name" value="Neur_chan_LBD"/>
    <property type="match status" value="1"/>
</dbReference>
<feature type="chain" id="PRO_5045193894" description="Neurotransmitter-gated ion-channel ligand-binding domain-containing protein" evidence="2">
    <location>
        <begin position="21"/>
        <end position="368"/>
    </location>
</feature>
<keyword evidence="5" id="KW-1185">Reference proteome</keyword>
<gene>
    <name evidence="4" type="ORF">CHILSU_LOCUS10542</name>
</gene>